<dbReference type="Gene3D" id="2.60.120.200">
    <property type="match status" value="4"/>
</dbReference>
<dbReference type="PRINTS" id="PR00020">
    <property type="entry name" value="MAMDOMAIN"/>
</dbReference>
<dbReference type="InterPro" id="IPR000998">
    <property type="entry name" value="MAM_dom"/>
</dbReference>
<dbReference type="Proteomes" id="UP000319801">
    <property type="component" value="Unassembled WGS sequence"/>
</dbReference>
<accession>A0A556VX71</accession>
<evidence type="ECO:0000313" key="4">
    <source>
        <dbReference type="Proteomes" id="UP000319801"/>
    </source>
</evidence>
<comment type="caution">
    <text evidence="3">The sequence shown here is derived from an EMBL/GenBank/DDBJ whole genome shotgun (WGS) entry which is preliminary data.</text>
</comment>
<protein>
    <submittedName>
        <fullName evidence="3">MAM domain-containing protein 2</fullName>
    </submittedName>
</protein>
<sequence length="512" mass="56805">MCDYTTDPNFLTWNFNANEHFITLDVNSQGDGDMAVLLGPDVELQDWSCLRLIYQITSAGSLQVLSRSEGVSFVQVLWSASSPSDSWIIASIDLQCDFEESHLCGYSTHWSGNVNWYIGRGAPNHRGLSHGADSEGVATLVSPMTRCELGCLSFQYHRTMWMVTVPVSSWPGGAYKELGELTCLRATSGKGIPNSVWIPVQVSWGPLTLQVVFEVSFNLLQEIVSLEMLCFLLIVFYRNRCRSTTVLTAHGVSGWFLLASSRFTMQTLPGNQTFCLSTEQKHRRIWNPSDSTTDVWIQVELSVQTQSNTQLMFALACKSVWNCGSAALDDISLRSGGCDLQSGHYLYIEASMMLPGYSARLLSRPLRGSSAAQCLLFFYHMYGSGTGSLRVLLHSELKDGDTVLWERSGEQSVSWMRASVTYQYHHQHQIVFEATRGPSILSDTAIDDVRFQKGACDAHASRALQRPEDIIVVTNEIQSEADVSVTPAGRESSSRSGSVMAVNAKRKRISHI</sequence>
<dbReference type="AlphaFoldDB" id="A0A556VX71"/>
<name>A0A556VX71_BAGYA</name>
<dbReference type="PANTHER" id="PTHR23282">
    <property type="entry name" value="APICAL ENDOSOMAL GLYCOPROTEIN PRECURSOR"/>
    <property type="match status" value="1"/>
</dbReference>
<dbReference type="GO" id="GO:0016020">
    <property type="term" value="C:membrane"/>
    <property type="evidence" value="ECO:0007669"/>
    <property type="project" value="InterPro"/>
</dbReference>
<keyword evidence="4" id="KW-1185">Reference proteome</keyword>
<dbReference type="SMART" id="SM00137">
    <property type="entry name" value="MAM"/>
    <property type="match status" value="1"/>
</dbReference>
<evidence type="ECO:0000259" key="2">
    <source>
        <dbReference type="PROSITE" id="PS50060"/>
    </source>
</evidence>
<dbReference type="PANTHER" id="PTHR23282:SF142">
    <property type="entry name" value="MAM DOMAIN-CONTAINING PROTEIN"/>
    <property type="match status" value="1"/>
</dbReference>
<organism evidence="3 4">
    <name type="scientific">Bagarius yarrelli</name>
    <name type="common">Goonch</name>
    <name type="synonym">Bagrus yarrelli</name>
    <dbReference type="NCBI Taxonomy" id="175774"/>
    <lineage>
        <taxon>Eukaryota</taxon>
        <taxon>Metazoa</taxon>
        <taxon>Chordata</taxon>
        <taxon>Craniata</taxon>
        <taxon>Vertebrata</taxon>
        <taxon>Euteleostomi</taxon>
        <taxon>Actinopterygii</taxon>
        <taxon>Neopterygii</taxon>
        <taxon>Teleostei</taxon>
        <taxon>Ostariophysi</taxon>
        <taxon>Siluriformes</taxon>
        <taxon>Sisoridae</taxon>
        <taxon>Sisorinae</taxon>
        <taxon>Bagarius</taxon>
    </lineage>
</organism>
<proteinExistence type="predicted"/>
<dbReference type="OrthoDB" id="10020495at2759"/>
<dbReference type="Pfam" id="PF00629">
    <property type="entry name" value="MAM"/>
    <property type="match status" value="3"/>
</dbReference>
<dbReference type="EMBL" id="VCAZ01000403">
    <property type="protein sequence ID" value="TUN30352.1"/>
    <property type="molecule type" value="Genomic_DNA"/>
</dbReference>
<evidence type="ECO:0000256" key="1">
    <source>
        <dbReference type="SAM" id="MobiDB-lite"/>
    </source>
</evidence>
<evidence type="ECO:0000313" key="3">
    <source>
        <dbReference type="EMBL" id="TUN30352.1"/>
    </source>
</evidence>
<gene>
    <name evidence="3" type="ORF">Baya_16986</name>
</gene>
<reference evidence="3 4" key="1">
    <citation type="journal article" date="2019" name="Genome Biol. Evol.">
        <title>Whole-Genome Sequencing of the Giant Devil Catfish, Bagarius yarrelli.</title>
        <authorList>
            <person name="Jiang W."/>
            <person name="Lv Y."/>
            <person name="Cheng L."/>
            <person name="Yang K."/>
            <person name="Chao B."/>
            <person name="Wang X."/>
            <person name="Li Y."/>
            <person name="Pan X."/>
            <person name="You X."/>
            <person name="Zhang Y."/>
            <person name="Yang J."/>
            <person name="Li J."/>
            <person name="Zhang X."/>
            <person name="Liu S."/>
            <person name="Sun C."/>
            <person name="Yang J."/>
            <person name="Shi Q."/>
        </authorList>
    </citation>
    <scope>NUCLEOTIDE SEQUENCE [LARGE SCALE GENOMIC DNA]</scope>
    <source>
        <strain evidence="3">JWS20170419001</strain>
        <tissue evidence="3">Muscle</tissue>
    </source>
</reference>
<dbReference type="InterPro" id="IPR051560">
    <property type="entry name" value="MAM_domain-containing"/>
</dbReference>
<dbReference type="SUPFAM" id="SSF49899">
    <property type="entry name" value="Concanavalin A-like lectins/glucanases"/>
    <property type="match status" value="3"/>
</dbReference>
<dbReference type="PROSITE" id="PS50060">
    <property type="entry name" value="MAM_2"/>
    <property type="match status" value="1"/>
</dbReference>
<dbReference type="PROSITE" id="PS00740">
    <property type="entry name" value="MAM_1"/>
    <property type="match status" value="1"/>
</dbReference>
<dbReference type="InterPro" id="IPR013320">
    <property type="entry name" value="ConA-like_dom_sf"/>
</dbReference>
<feature type="region of interest" description="Disordered" evidence="1">
    <location>
        <begin position="482"/>
        <end position="512"/>
    </location>
</feature>
<dbReference type="CDD" id="cd06263">
    <property type="entry name" value="MAM"/>
    <property type="match status" value="1"/>
</dbReference>
<feature type="domain" description="MAM" evidence="2">
    <location>
        <begin position="321"/>
        <end position="458"/>
    </location>
</feature>